<dbReference type="InterPro" id="IPR036590">
    <property type="entry name" value="SRAP-like"/>
</dbReference>
<organism evidence="1 2">
    <name type="scientific">Methylopila jiangsuensis</name>
    <dbReference type="NCBI Taxonomy" id="586230"/>
    <lineage>
        <taxon>Bacteria</taxon>
        <taxon>Pseudomonadati</taxon>
        <taxon>Pseudomonadota</taxon>
        <taxon>Alphaproteobacteria</taxon>
        <taxon>Hyphomicrobiales</taxon>
        <taxon>Methylopilaceae</taxon>
        <taxon>Methylopila</taxon>
    </lineage>
</organism>
<sequence length="70" mass="7971">MMLPEIRVDRHPVMPVHLKAMPVILTTTEEIDVWLRADWFEAKALQRPLPDDALTIVARGPRKDGLEEAA</sequence>
<dbReference type="AlphaFoldDB" id="A0A9W6JFJ7"/>
<name>A0A9W6JFJ7_9HYPH</name>
<reference evidence="1" key="2">
    <citation type="submission" date="2023-01" db="EMBL/GenBank/DDBJ databases">
        <authorList>
            <person name="Sun Q."/>
            <person name="Evtushenko L."/>
        </authorList>
    </citation>
    <scope>NUCLEOTIDE SEQUENCE</scope>
    <source>
        <strain evidence="1">VKM B-2555</strain>
    </source>
</reference>
<dbReference type="Proteomes" id="UP001143364">
    <property type="component" value="Unassembled WGS sequence"/>
</dbReference>
<accession>A0A9W6JFJ7</accession>
<dbReference type="Gene3D" id="3.90.1680.20">
    <property type="match status" value="1"/>
</dbReference>
<evidence type="ECO:0000313" key="1">
    <source>
        <dbReference type="EMBL" id="GLK74915.1"/>
    </source>
</evidence>
<dbReference type="EMBL" id="BSFK01000003">
    <property type="protein sequence ID" value="GLK74915.1"/>
    <property type="molecule type" value="Genomic_DNA"/>
</dbReference>
<keyword evidence="2" id="KW-1185">Reference proteome</keyword>
<protein>
    <recommendedName>
        <fullName evidence="3">SOS response associated peptidase (SRAP)</fullName>
    </recommendedName>
</protein>
<gene>
    <name evidence="1" type="ORF">GCM10008171_01680</name>
</gene>
<comment type="caution">
    <text evidence="1">The sequence shown here is derived from an EMBL/GenBank/DDBJ whole genome shotgun (WGS) entry which is preliminary data.</text>
</comment>
<reference evidence="1" key="1">
    <citation type="journal article" date="2014" name="Int. J. Syst. Evol. Microbiol.">
        <title>Complete genome sequence of Corynebacterium casei LMG S-19264T (=DSM 44701T), isolated from a smear-ripened cheese.</title>
        <authorList>
            <consortium name="US DOE Joint Genome Institute (JGI-PGF)"/>
            <person name="Walter F."/>
            <person name="Albersmeier A."/>
            <person name="Kalinowski J."/>
            <person name="Ruckert C."/>
        </authorList>
    </citation>
    <scope>NUCLEOTIDE SEQUENCE</scope>
    <source>
        <strain evidence="1">VKM B-2555</strain>
    </source>
</reference>
<evidence type="ECO:0000313" key="2">
    <source>
        <dbReference type="Proteomes" id="UP001143364"/>
    </source>
</evidence>
<dbReference type="SUPFAM" id="SSF143081">
    <property type="entry name" value="BB1717-like"/>
    <property type="match status" value="1"/>
</dbReference>
<evidence type="ECO:0008006" key="3">
    <source>
        <dbReference type="Google" id="ProtNLM"/>
    </source>
</evidence>
<proteinExistence type="predicted"/>